<gene>
    <name evidence="1" type="ORF">HD593_012149</name>
</gene>
<dbReference type="AlphaFoldDB" id="A0A7X0P8L7"/>
<reference evidence="1 2" key="1">
    <citation type="submission" date="2020-08" db="EMBL/GenBank/DDBJ databases">
        <title>Sequencing the genomes of 1000 actinobacteria strains.</title>
        <authorList>
            <person name="Klenk H.-P."/>
        </authorList>
    </citation>
    <scope>NUCLEOTIDE SEQUENCE [LARGE SCALE GENOMIC DNA]</scope>
    <source>
        <strain evidence="1 2">DSM 43768</strain>
    </source>
</reference>
<proteinExistence type="predicted"/>
<comment type="caution">
    <text evidence="1">The sequence shown here is derived from an EMBL/GenBank/DDBJ whole genome shotgun (WGS) entry which is preliminary data.</text>
</comment>
<dbReference type="Proteomes" id="UP000565579">
    <property type="component" value="Unassembled WGS sequence"/>
</dbReference>
<keyword evidence="2" id="KW-1185">Reference proteome</keyword>
<accession>A0A7X0P8L7</accession>
<dbReference type="EMBL" id="JACHMI010000002">
    <property type="protein sequence ID" value="MBB6557259.1"/>
    <property type="molecule type" value="Genomic_DNA"/>
</dbReference>
<sequence length="196" mass="22446">MTERLVAQVNGCRYCGLPQRGSRRQLPHASRWTPTAGWHVWTPPTQDQIKQRMKARRTMQGQRASHVIIDEATKWPALERTDMPVTEAPYDERGDLMHYPKRNAEWRPNEPFTATLRITGWERGRSAARFFLADQDDHEFPMFLKDLCAMLNAATVSRGTVTGRWHVVKRGENYGLSFLGPADDDQAPTTGREAQV</sequence>
<name>A0A7X0P8L7_9ACTN</name>
<evidence type="ECO:0000313" key="1">
    <source>
        <dbReference type="EMBL" id="MBB6557259.1"/>
    </source>
</evidence>
<protein>
    <submittedName>
        <fullName evidence="1">Uncharacterized protein</fullName>
    </submittedName>
</protein>
<evidence type="ECO:0000313" key="2">
    <source>
        <dbReference type="Proteomes" id="UP000565579"/>
    </source>
</evidence>
<organism evidence="1 2">
    <name type="scientific">Nonomuraea rubra</name>
    <dbReference type="NCBI Taxonomy" id="46180"/>
    <lineage>
        <taxon>Bacteria</taxon>
        <taxon>Bacillati</taxon>
        <taxon>Actinomycetota</taxon>
        <taxon>Actinomycetes</taxon>
        <taxon>Streptosporangiales</taxon>
        <taxon>Streptosporangiaceae</taxon>
        <taxon>Nonomuraea</taxon>
    </lineage>
</organism>
<dbReference type="RefSeq" id="WP_185112845.1">
    <property type="nucleotide sequence ID" value="NZ_BAAAXY010000038.1"/>
</dbReference>